<protein>
    <submittedName>
        <fullName evidence="2">Uncharacterized protein</fullName>
    </submittedName>
</protein>
<dbReference type="OrthoDB" id="3052310at2759"/>
<evidence type="ECO:0000313" key="2">
    <source>
        <dbReference type="EMBL" id="KAJ4486209.1"/>
    </source>
</evidence>
<evidence type="ECO:0000256" key="1">
    <source>
        <dbReference type="SAM" id="MobiDB-lite"/>
    </source>
</evidence>
<feature type="region of interest" description="Disordered" evidence="1">
    <location>
        <begin position="114"/>
        <end position="199"/>
    </location>
</feature>
<gene>
    <name evidence="2" type="ORF">J3R30DRAFT_1470894</name>
</gene>
<comment type="caution">
    <text evidence="2">The sequence shown here is derived from an EMBL/GenBank/DDBJ whole genome shotgun (WGS) entry which is preliminary data.</text>
</comment>
<name>A0A9W9AMN2_9AGAR</name>
<dbReference type="AlphaFoldDB" id="A0A9W9AMN2"/>
<accession>A0A9W9AMN2</accession>
<organism evidence="2 3">
    <name type="scientific">Lentinula aciculospora</name>
    <dbReference type="NCBI Taxonomy" id="153920"/>
    <lineage>
        <taxon>Eukaryota</taxon>
        <taxon>Fungi</taxon>
        <taxon>Dikarya</taxon>
        <taxon>Basidiomycota</taxon>
        <taxon>Agaricomycotina</taxon>
        <taxon>Agaricomycetes</taxon>
        <taxon>Agaricomycetidae</taxon>
        <taxon>Agaricales</taxon>
        <taxon>Marasmiineae</taxon>
        <taxon>Omphalotaceae</taxon>
        <taxon>Lentinula</taxon>
    </lineage>
</organism>
<feature type="compositionally biased region" description="Polar residues" evidence="1">
    <location>
        <begin position="114"/>
        <end position="126"/>
    </location>
</feature>
<feature type="region of interest" description="Disordered" evidence="1">
    <location>
        <begin position="54"/>
        <end position="78"/>
    </location>
</feature>
<feature type="region of interest" description="Disordered" evidence="1">
    <location>
        <begin position="1"/>
        <end position="32"/>
    </location>
</feature>
<sequence length="592" mass="63341">MPSATNLRSPSPAPPGAWPHTPLRSRSVTSPNPISALDAMHLNIVHVQTNLAQPSSFSSDETLAQSTTTGSMPSEGSQLTKFTQTLSGNSMMSAMTDASLDTSTSTLEERALLTSGNHKMTSSSSEARIHQLPSPEPTPDSQIAYTRRAKVNHSQQQIIVEDEPTGDTSTVSQSSARSSVQSTPSNFTPSTSSASGSPLSPMIFVSPTASNRTPPAIRRIRAANQSYSFSSDEDGEYDESGLLRLGSPSFPASLSSSPRSSPFSSPNRVWRQDASVVIVSPISETYNSSTEGLQEISGPHLTSLSLPGSVNLDDIIPDASPFLSRGTQHDVDWTLSLTGTSEHDFSPLTASVTSPVSVVAQSISPSSSLRARLENPLGTHLLNFPSPAISTSPAASPVEDTHALETNAAEYATAVMMSSWGSTGLQIEPIGLQLTRGTNALAHNEPEDSLVRAPIQRQTMIISDVSRRKRGVLSKVKRFGVKVKHIFFQAKSKERQEVEVSPNKKNTNSHLPKQSHRTIVTDNPTTLVQSMAIQATPPTLELELGTFDLEEQTSIPPVSSSGLPVSCYFTTYASFPSVDALLRLVFESFDLA</sequence>
<keyword evidence="3" id="KW-1185">Reference proteome</keyword>
<feature type="compositionally biased region" description="Low complexity" evidence="1">
    <location>
        <begin position="168"/>
        <end position="199"/>
    </location>
</feature>
<dbReference type="Proteomes" id="UP001150266">
    <property type="component" value="Unassembled WGS sequence"/>
</dbReference>
<proteinExistence type="predicted"/>
<reference evidence="2" key="1">
    <citation type="submission" date="2022-08" db="EMBL/GenBank/DDBJ databases">
        <title>A Global Phylogenomic Analysis of the Shiitake Genus Lentinula.</title>
        <authorList>
            <consortium name="DOE Joint Genome Institute"/>
            <person name="Sierra-Patev S."/>
            <person name="Min B."/>
            <person name="Naranjo-Ortiz M."/>
            <person name="Looney B."/>
            <person name="Konkel Z."/>
            <person name="Slot J.C."/>
            <person name="Sakamoto Y."/>
            <person name="Steenwyk J.L."/>
            <person name="Rokas A."/>
            <person name="Carro J."/>
            <person name="Camarero S."/>
            <person name="Ferreira P."/>
            <person name="Molpeceres G."/>
            <person name="Ruiz-Duenas F.J."/>
            <person name="Serrano A."/>
            <person name="Henrissat B."/>
            <person name="Drula E."/>
            <person name="Hughes K.W."/>
            <person name="Mata J.L."/>
            <person name="Ishikawa N.K."/>
            <person name="Vargas-Isla R."/>
            <person name="Ushijima S."/>
            <person name="Smith C.A."/>
            <person name="Ahrendt S."/>
            <person name="Andreopoulos W."/>
            <person name="He G."/>
            <person name="Labutti K."/>
            <person name="Lipzen A."/>
            <person name="Ng V."/>
            <person name="Riley R."/>
            <person name="Sandor L."/>
            <person name="Barry K."/>
            <person name="Martinez A.T."/>
            <person name="Xiao Y."/>
            <person name="Gibbons J.G."/>
            <person name="Terashima K."/>
            <person name="Grigoriev I.V."/>
            <person name="Hibbett D.S."/>
        </authorList>
    </citation>
    <scope>NUCLEOTIDE SEQUENCE</scope>
    <source>
        <strain evidence="2">JLM2183</strain>
    </source>
</reference>
<evidence type="ECO:0000313" key="3">
    <source>
        <dbReference type="Proteomes" id="UP001150266"/>
    </source>
</evidence>
<dbReference type="EMBL" id="JAOTPV010000003">
    <property type="protein sequence ID" value="KAJ4486209.1"/>
    <property type="molecule type" value="Genomic_DNA"/>
</dbReference>